<proteinExistence type="predicted"/>
<sequence length="116" mass="12920">MPYVAKNKILHNGTWFSIGDEVTGLNDKDADRLLHMSAVSLIMPEVAGSSTENQGYDGKDDPLSLEEFSSLTADEQREELIFLGIEQPASNKEGRIQQYTDWLNEQVKTDVNSSIS</sequence>
<gene>
    <name evidence="1" type="ORF">DQG23_24150</name>
</gene>
<dbReference type="RefSeq" id="WP_113033443.1">
    <property type="nucleotide sequence ID" value="NZ_QMFB01000015.1"/>
</dbReference>
<dbReference type="OrthoDB" id="2666303at2"/>
<reference evidence="1 2" key="1">
    <citation type="journal article" date="2009" name="Int. J. Syst. Evol. Microbiol.">
        <title>Paenibacillus contaminans sp. nov., isolated from a contaminated laboratory plate.</title>
        <authorList>
            <person name="Chou J.H."/>
            <person name="Lee J.H."/>
            <person name="Lin M.C."/>
            <person name="Chang P.S."/>
            <person name="Arun A.B."/>
            <person name="Young C.C."/>
            <person name="Chen W.M."/>
        </authorList>
    </citation>
    <scope>NUCLEOTIDE SEQUENCE [LARGE SCALE GENOMIC DNA]</scope>
    <source>
        <strain evidence="1 2">CKOBP-6</strain>
    </source>
</reference>
<evidence type="ECO:0000313" key="1">
    <source>
        <dbReference type="EMBL" id="RAV18825.1"/>
    </source>
</evidence>
<comment type="caution">
    <text evidence="1">The sequence shown here is derived from an EMBL/GenBank/DDBJ whole genome shotgun (WGS) entry which is preliminary data.</text>
</comment>
<dbReference type="EMBL" id="QMFB01000015">
    <property type="protein sequence ID" value="RAV18825.1"/>
    <property type="molecule type" value="Genomic_DNA"/>
</dbReference>
<keyword evidence="2" id="KW-1185">Reference proteome</keyword>
<protein>
    <submittedName>
        <fullName evidence="1">Uncharacterized protein</fullName>
    </submittedName>
</protein>
<organism evidence="1 2">
    <name type="scientific">Paenibacillus contaminans</name>
    <dbReference type="NCBI Taxonomy" id="450362"/>
    <lineage>
        <taxon>Bacteria</taxon>
        <taxon>Bacillati</taxon>
        <taxon>Bacillota</taxon>
        <taxon>Bacilli</taxon>
        <taxon>Bacillales</taxon>
        <taxon>Paenibacillaceae</taxon>
        <taxon>Paenibacillus</taxon>
    </lineage>
</organism>
<evidence type="ECO:0000313" key="2">
    <source>
        <dbReference type="Proteomes" id="UP000250369"/>
    </source>
</evidence>
<accession>A0A329MFX9</accession>
<dbReference type="Proteomes" id="UP000250369">
    <property type="component" value="Unassembled WGS sequence"/>
</dbReference>
<dbReference type="AlphaFoldDB" id="A0A329MFX9"/>
<name>A0A329MFX9_9BACL</name>